<reference evidence="1 2" key="1">
    <citation type="submission" date="2019-02" db="EMBL/GenBank/DDBJ databases">
        <title>Deep-cultivation of Planctomycetes and their phenomic and genomic characterization uncovers novel biology.</title>
        <authorList>
            <person name="Wiegand S."/>
            <person name="Jogler M."/>
            <person name="Boedeker C."/>
            <person name="Pinto D."/>
            <person name="Vollmers J."/>
            <person name="Rivas-Marin E."/>
            <person name="Kohn T."/>
            <person name="Peeters S.H."/>
            <person name="Heuer A."/>
            <person name="Rast P."/>
            <person name="Oberbeckmann S."/>
            <person name="Bunk B."/>
            <person name="Jeske O."/>
            <person name="Meyerdierks A."/>
            <person name="Storesund J.E."/>
            <person name="Kallscheuer N."/>
            <person name="Luecker S."/>
            <person name="Lage O.M."/>
            <person name="Pohl T."/>
            <person name="Merkel B.J."/>
            <person name="Hornburger P."/>
            <person name="Mueller R.-W."/>
            <person name="Bruemmer F."/>
            <person name="Labrenz M."/>
            <person name="Spormann A.M."/>
            <person name="Op den Camp H."/>
            <person name="Overmann J."/>
            <person name="Amann R."/>
            <person name="Jetten M.S.M."/>
            <person name="Mascher T."/>
            <person name="Medema M.H."/>
            <person name="Devos D.P."/>
            <person name="Kaster A.-K."/>
            <person name="Ovreas L."/>
            <person name="Rohde M."/>
            <person name="Galperin M.Y."/>
            <person name="Jogler C."/>
        </authorList>
    </citation>
    <scope>NUCLEOTIDE SEQUENCE [LARGE SCALE GENOMIC DNA]</scope>
    <source>
        <strain evidence="1 2">Mal48</strain>
    </source>
</reference>
<evidence type="ECO:0000313" key="2">
    <source>
        <dbReference type="Proteomes" id="UP000315724"/>
    </source>
</evidence>
<sequence>MSDRKLIQQFVDSFAKLDDMLLLESNYPELVVDQTAEEWETWNAIPVWQPASISTPLEALDSLYNAIGGGPLPCLYEALILTYRWLEVDLKVFELFANPPGEGLGGLINSISKRQYSTENLLFPRYIPFARAGAGFHDPVCFDTSQMSDQRDCPIVRIDHEALMCDSKIVERERPWKSFRDAVTEVVFSS</sequence>
<keyword evidence="2" id="KW-1185">Reference proteome</keyword>
<evidence type="ECO:0000313" key="1">
    <source>
        <dbReference type="EMBL" id="QDT32089.1"/>
    </source>
</evidence>
<dbReference type="SUPFAM" id="SSF160631">
    <property type="entry name" value="SMI1/KNR4-like"/>
    <property type="match status" value="1"/>
</dbReference>
<accession>A0A517QKC2</accession>
<name>A0A517QKC2_9PLAN</name>
<proteinExistence type="predicted"/>
<gene>
    <name evidence="1" type="ORF">Mal48_13300</name>
</gene>
<dbReference type="KEGG" id="tpol:Mal48_13300"/>
<dbReference type="Proteomes" id="UP000315724">
    <property type="component" value="Chromosome"/>
</dbReference>
<dbReference type="EMBL" id="CP036267">
    <property type="protein sequence ID" value="QDT32089.1"/>
    <property type="molecule type" value="Genomic_DNA"/>
</dbReference>
<evidence type="ECO:0008006" key="3">
    <source>
        <dbReference type="Google" id="ProtNLM"/>
    </source>
</evidence>
<organism evidence="1 2">
    <name type="scientific">Thalassoglobus polymorphus</name>
    <dbReference type="NCBI Taxonomy" id="2527994"/>
    <lineage>
        <taxon>Bacteria</taxon>
        <taxon>Pseudomonadati</taxon>
        <taxon>Planctomycetota</taxon>
        <taxon>Planctomycetia</taxon>
        <taxon>Planctomycetales</taxon>
        <taxon>Planctomycetaceae</taxon>
        <taxon>Thalassoglobus</taxon>
    </lineage>
</organism>
<dbReference type="AlphaFoldDB" id="A0A517QKC2"/>
<dbReference type="InterPro" id="IPR037883">
    <property type="entry name" value="Knr4/Smi1-like_sf"/>
</dbReference>
<protein>
    <recommendedName>
        <fullName evidence="3">SMI1 / KNR4 family protein</fullName>
    </recommendedName>
</protein>
<dbReference type="Gene3D" id="3.40.1580.10">
    <property type="entry name" value="SMI1/KNR4-like"/>
    <property type="match status" value="1"/>
</dbReference>
<dbReference type="RefSeq" id="WP_145197139.1">
    <property type="nucleotide sequence ID" value="NZ_CP036267.1"/>
</dbReference>
<dbReference type="OrthoDB" id="278133at2"/>